<organism evidence="1 2">
    <name type="scientific">Triticum turgidum subsp. durum</name>
    <name type="common">Durum wheat</name>
    <name type="synonym">Triticum durum</name>
    <dbReference type="NCBI Taxonomy" id="4567"/>
    <lineage>
        <taxon>Eukaryota</taxon>
        <taxon>Viridiplantae</taxon>
        <taxon>Streptophyta</taxon>
        <taxon>Embryophyta</taxon>
        <taxon>Tracheophyta</taxon>
        <taxon>Spermatophyta</taxon>
        <taxon>Magnoliopsida</taxon>
        <taxon>Liliopsida</taxon>
        <taxon>Poales</taxon>
        <taxon>Poaceae</taxon>
        <taxon>BOP clade</taxon>
        <taxon>Pooideae</taxon>
        <taxon>Triticodae</taxon>
        <taxon>Triticeae</taxon>
        <taxon>Triticinae</taxon>
        <taxon>Triticum</taxon>
    </lineage>
</organism>
<reference evidence="1 2" key="1">
    <citation type="submission" date="2017-09" db="EMBL/GenBank/DDBJ databases">
        <authorList>
            <consortium name="International Durum Wheat Genome Sequencing Consortium (IDWGSC)"/>
            <person name="Milanesi L."/>
        </authorList>
    </citation>
    <scope>NUCLEOTIDE SEQUENCE [LARGE SCALE GENOMIC DNA]</scope>
    <source>
        <strain evidence="2">cv. Svevo</strain>
    </source>
</reference>
<dbReference type="Gramene" id="TRITD1Av1G226760.1">
    <property type="protein sequence ID" value="TRITD1Av1G226760.1"/>
    <property type="gene ID" value="TRITD1Av1G226760"/>
</dbReference>
<dbReference type="Proteomes" id="UP000324705">
    <property type="component" value="Chromosome 1A"/>
</dbReference>
<dbReference type="EMBL" id="LT934111">
    <property type="protein sequence ID" value="VAH11587.1"/>
    <property type="molecule type" value="Genomic_DNA"/>
</dbReference>
<dbReference type="AlphaFoldDB" id="A0A9R0V0Q5"/>
<proteinExistence type="predicted"/>
<name>A0A9R0V0Q5_TRITD</name>
<sequence length="89" mass="10068">MHVLNKQISESNQFCETCCLSFLCRLNVSCISNHRVFFPIPGIIRRGDIPNSRIPQTTDVVLSVSEDSNPSAPRQKQRDDCDILKATVY</sequence>
<evidence type="ECO:0000313" key="2">
    <source>
        <dbReference type="Proteomes" id="UP000324705"/>
    </source>
</evidence>
<protein>
    <submittedName>
        <fullName evidence="1">Uncharacterized protein</fullName>
    </submittedName>
</protein>
<gene>
    <name evidence="1" type="ORF">TRITD_1Av1G226760</name>
</gene>
<evidence type="ECO:0000313" key="1">
    <source>
        <dbReference type="EMBL" id="VAH11587.1"/>
    </source>
</evidence>
<accession>A0A9R0V0Q5</accession>
<keyword evidence="2" id="KW-1185">Reference proteome</keyword>